<dbReference type="InterPro" id="IPR006222">
    <property type="entry name" value="GCVT_N"/>
</dbReference>
<dbReference type="Proteomes" id="UP000253769">
    <property type="component" value="Unassembled WGS sequence"/>
</dbReference>
<evidence type="ECO:0000313" key="3">
    <source>
        <dbReference type="Proteomes" id="UP000253769"/>
    </source>
</evidence>
<dbReference type="Gene3D" id="3.30.70.1630">
    <property type="match status" value="1"/>
</dbReference>
<gene>
    <name evidence="2" type="ORF">DV711_12225</name>
</gene>
<dbReference type="Gene3D" id="3.30.70.1400">
    <property type="entry name" value="Aminomethyltransferase beta-barrel domains"/>
    <property type="match status" value="1"/>
</dbReference>
<accession>A0A369WD25</accession>
<dbReference type="InterPro" id="IPR045179">
    <property type="entry name" value="YgfZ/GcvT"/>
</dbReference>
<dbReference type="GO" id="GO:0016226">
    <property type="term" value="P:iron-sulfur cluster assembly"/>
    <property type="evidence" value="ECO:0007669"/>
    <property type="project" value="TreeGrafter"/>
</dbReference>
<dbReference type="PANTHER" id="PTHR22602:SF0">
    <property type="entry name" value="TRANSFERASE CAF17, MITOCHONDRIAL-RELATED"/>
    <property type="match status" value="1"/>
</dbReference>
<dbReference type="InterPro" id="IPR029043">
    <property type="entry name" value="GcvT/YgfZ_C"/>
</dbReference>
<dbReference type="AlphaFoldDB" id="A0A369WD25"/>
<feature type="domain" description="GCVT N-terminal" evidence="1">
    <location>
        <begin position="36"/>
        <end position="223"/>
    </location>
</feature>
<reference evidence="2 3" key="1">
    <citation type="submission" date="2018-07" db="EMBL/GenBank/DDBJ databases">
        <title>Motiliproteus coralliicola sp. nov., a bacterium isolated from Coral.</title>
        <authorList>
            <person name="Wang G."/>
        </authorList>
    </citation>
    <scope>NUCLEOTIDE SEQUENCE [LARGE SCALE GENOMIC DNA]</scope>
    <source>
        <strain evidence="2 3">C34</strain>
    </source>
</reference>
<dbReference type="NCBIfam" id="TIGR03317">
    <property type="entry name" value="ygfZ_signature"/>
    <property type="match status" value="1"/>
</dbReference>
<keyword evidence="3" id="KW-1185">Reference proteome</keyword>
<sequence>MANQRWIEFINQQPLTATADESQTLLTPLLSQRLIGLEGPDSISYLQGQLTADLAKLSSEQSLLAANCTPKGMVISVLRLIQLEPQSLLLRLSSAIEEPALANLKKFSVFSKLSWNDVADDWCGLGLCGDAAESLLQQAGFNAPQALNHQSRNDGIVLIKVGPQRFELWCPADQAEALWLQLAEGSQAAPESCWQAAEIEAGLVQLDADSIDSYIPQMLNLQAVDAVSFDKGCYTGQEVVARLQFRGKLKKLLFGARTDASRVETGTALFNSQGRNVGKVLHCAELERGTLLQAVISKKGADEGDLRLGSVDGEAVKLLSLPYEIEPELFERPER</sequence>
<dbReference type="InterPro" id="IPR017703">
    <property type="entry name" value="YgfZ/GCV_T_CS"/>
</dbReference>
<organism evidence="2 3">
    <name type="scientific">Motiliproteus coralliicola</name>
    <dbReference type="NCBI Taxonomy" id="2283196"/>
    <lineage>
        <taxon>Bacteria</taxon>
        <taxon>Pseudomonadati</taxon>
        <taxon>Pseudomonadota</taxon>
        <taxon>Gammaproteobacteria</taxon>
        <taxon>Oceanospirillales</taxon>
        <taxon>Oceanospirillaceae</taxon>
        <taxon>Motiliproteus</taxon>
    </lineage>
</organism>
<protein>
    <submittedName>
        <fullName evidence="2">Folate-binding protein</fullName>
    </submittedName>
</protein>
<dbReference type="Gene3D" id="2.40.30.160">
    <property type="match status" value="1"/>
</dbReference>
<dbReference type="PANTHER" id="PTHR22602">
    <property type="entry name" value="TRANSFERASE CAF17, MITOCHONDRIAL-RELATED"/>
    <property type="match status" value="1"/>
</dbReference>
<dbReference type="Pfam" id="PF01571">
    <property type="entry name" value="GCV_T"/>
    <property type="match status" value="1"/>
</dbReference>
<dbReference type="SUPFAM" id="SSF101790">
    <property type="entry name" value="Aminomethyltransferase beta-barrel domain"/>
    <property type="match status" value="1"/>
</dbReference>
<dbReference type="RefSeq" id="WP_114695987.1">
    <property type="nucleotide sequence ID" value="NZ_QQOH01000003.1"/>
</dbReference>
<proteinExistence type="predicted"/>
<dbReference type="EMBL" id="QQOH01000003">
    <property type="protein sequence ID" value="RDE19642.1"/>
    <property type="molecule type" value="Genomic_DNA"/>
</dbReference>
<dbReference type="OrthoDB" id="9796287at2"/>
<evidence type="ECO:0000259" key="1">
    <source>
        <dbReference type="Pfam" id="PF01571"/>
    </source>
</evidence>
<evidence type="ECO:0000313" key="2">
    <source>
        <dbReference type="EMBL" id="RDE19642.1"/>
    </source>
</evidence>
<comment type="caution">
    <text evidence="2">The sequence shown here is derived from an EMBL/GenBank/DDBJ whole genome shotgun (WGS) entry which is preliminary data.</text>
</comment>
<dbReference type="SUPFAM" id="SSF103025">
    <property type="entry name" value="Folate-binding domain"/>
    <property type="match status" value="1"/>
</dbReference>
<name>A0A369WD25_9GAMM</name>